<dbReference type="EMBL" id="CAJVRM010000742">
    <property type="protein sequence ID" value="CAG8983835.1"/>
    <property type="molecule type" value="Genomic_DNA"/>
</dbReference>
<dbReference type="AlphaFoldDB" id="A0A9N9Q8G0"/>
<reference evidence="1" key="1">
    <citation type="submission" date="2021-07" db="EMBL/GenBank/DDBJ databases">
        <authorList>
            <person name="Durling M."/>
        </authorList>
    </citation>
    <scope>NUCLEOTIDE SEQUENCE</scope>
</reference>
<accession>A0A9N9Q8G0</accession>
<protein>
    <submittedName>
        <fullName evidence="1">Uncharacterized protein</fullName>
    </submittedName>
</protein>
<organism evidence="1 2">
    <name type="scientific">Hymenoscyphus albidus</name>
    <dbReference type="NCBI Taxonomy" id="595503"/>
    <lineage>
        <taxon>Eukaryota</taxon>
        <taxon>Fungi</taxon>
        <taxon>Dikarya</taxon>
        <taxon>Ascomycota</taxon>
        <taxon>Pezizomycotina</taxon>
        <taxon>Leotiomycetes</taxon>
        <taxon>Helotiales</taxon>
        <taxon>Helotiaceae</taxon>
        <taxon>Hymenoscyphus</taxon>
    </lineage>
</organism>
<gene>
    <name evidence="1" type="ORF">HYALB_00005473</name>
</gene>
<name>A0A9N9Q8G0_9HELO</name>
<evidence type="ECO:0000313" key="2">
    <source>
        <dbReference type="Proteomes" id="UP000701801"/>
    </source>
</evidence>
<proteinExistence type="predicted"/>
<dbReference type="Proteomes" id="UP000701801">
    <property type="component" value="Unassembled WGS sequence"/>
</dbReference>
<dbReference type="OrthoDB" id="3473305at2759"/>
<evidence type="ECO:0000313" key="1">
    <source>
        <dbReference type="EMBL" id="CAG8983835.1"/>
    </source>
</evidence>
<sequence>MERCEDKLTSGKDNGAIVSVHGSLSRLAVNSEARQEAKAVLTYFENGENDNDQQYHTTAVNCAVDTLVLTFYYPSRSFPDRRVHFLSTITQNPENPQFPLPQGRKFRNVAVCASRWVYTLKCYLLKDNSWKVQVAFTLMGIQEVNIIVARRDSNTNTRDMTLEAPQQRPDEVLGVDWIQNVLLGSAKLNSWKSLETFMAMHFKKLHKTRRAERKLLLDSGSVTAHAIYTNPRYVRLRHCEDNWVCPVFKFYDLVGG</sequence>
<keyword evidence="2" id="KW-1185">Reference proteome</keyword>
<comment type="caution">
    <text evidence="1">The sequence shown here is derived from an EMBL/GenBank/DDBJ whole genome shotgun (WGS) entry which is preliminary data.</text>
</comment>